<reference evidence="1" key="1">
    <citation type="submission" date="2020-02" db="EMBL/GenBank/DDBJ databases">
        <authorList>
            <person name="Meier V. D."/>
        </authorList>
    </citation>
    <scope>NUCLEOTIDE SEQUENCE</scope>
    <source>
        <strain evidence="1">AVDCRST_MAG84</strain>
    </source>
</reference>
<gene>
    <name evidence="1" type="ORF">AVDCRST_MAG84-987</name>
</gene>
<accession>A0A6J4KY10</accession>
<proteinExistence type="predicted"/>
<sequence length="49" mass="5667">MVFIQILFTSALKKPSYYPLQTIQAIIDYQLDCLQTRQSVFNTPIKGET</sequence>
<protein>
    <submittedName>
        <fullName evidence="1">Uncharacterized protein</fullName>
    </submittedName>
</protein>
<evidence type="ECO:0000313" key="1">
    <source>
        <dbReference type="EMBL" id="CAA9314295.1"/>
    </source>
</evidence>
<organism evidence="1">
    <name type="scientific">uncultured Microcoleus sp</name>
    <dbReference type="NCBI Taxonomy" id="259945"/>
    <lineage>
        <taxon>Bacteria</taxon>
        <taxon>Bacillati</taxon>
        <taxon>Cyanobacteriota</taxon>
        <taxon>Cyanophyceae</taxon>
        <taxon>Oscillatoriophycideae</taxon>
        <taxon>Oscillatoriales</taxon>
        <taxon>Microcoleaceae</taxon>
        <taxon>Microcoleus</taxon>
        <taxon>environmental samples</taxon>
    </lineage>
</organism>
<name>A0A6J4KY10_9CYAN</name>
<dbReference type="AlphaFoldDB" id="A0A6J4KY10"/>
<dbReference type="EMBL" id="CADCTZ010000146">
    <property type="protein sequence ID" value="CAA9314295.1"/>
    <property type="molecule type" value="Genomic_DNA"/>
</dbReference>